<dbReference type="EMBL" id="LICS01000002">
    <property type="protein sequence ID" value="KRO96379.1"/>
    <property type="molecule type" value="Genomic_DNA"/>
</dbReference>
<dbReference type="SMART" id="SM00487">
    <property type="entry name" value="DEXDc"/>
    <property type="match status" value="1"/>
</dbReference>
<dbReference type="InterPro" id="IPR001650">
    <property type="entry name" value="Helicase_C-like"/>
</dbReference>
<name>A0A0R2UG53_9GAMM</name>
<keyword evidence="9 15" id="KW-0233">DNA recombination</keyword>
<dbReference type="SMART" id="SM00490">
    <property type="entry name" value="HELICc"/>
    <property type="match status" value="1"/>
</dbReference>
<dbReference type="AlphaFoldDB" id="A0A0R2UG53"/>
<dbReference type="InterPro" id="IPR045562">
    <property type="entry name" value="RecG_dom3_C"/>
</dbReference>
<evidence type="ECO:0000256" key="5">
    <source>
        <dbReference type="ARBA" id="ARBA00022801"/>
    </source>
</evidence>
<evidence type="ECO:0000256" key="3">
    <source>
        <dbReference type="ARBA" id="ARBA00022741"/>
    </source>
</evidence>
<dbReference type="STRING" id="1655612.ABS10_03370"/>
<dbReference type="NCBIfam" id="TIGR00643">
    <property type="entry name" value="recG"/>
    <property type="match status" value="1"/>
</dbReference>
<dbReference type="PANTHER" id="PTHR47964">
    <property type="entry name" value="ATP-DEPENDENT DNA HELICASE HOMOLOG RECG, CHLOROPLASTIC"/>
    <property type="match status" value="1"/>
</dbReference>
<dbReference type="PROSITE" id="PS51192">
    <property type="entry name" value="HELICASE_ATP_BIND_1"/>
    <property type="match status" value="1"/>
</dbReference>
<dbReference type="CDD" id="cd04488">
    <property type="entry name" value="RecG_wedge_OBF"/>
    <property type="match status" value="1"/>
</dbReference>
<dbReference type="InterPro" id="IPR004609">
    <property type="entry name" value="ATP-dep_DNA_helicase_RecG"/>
</dbReference>
<comment type="function">
    <text evidence="15">Plays a critical role in recombination and DNA repair. Helps process Holliday junction intermediates to mature products by catalyzing branch migration. Has replication fork regression activity, unwinds stalled or blocked replication forks to make a HJ that can be resolved. Has a DNA unwinding activity characteristic of a DNA helicase with 3'-5' polarity.</text>
</comment>
<keyword evidence="10 15" id="KW-0234">DNA repair</keyword>
<dbReference type="Gene3D" id="3.40.50.300">
    <property type="entry name" value="P-loop containing nucleotide triphosphate hydrolases"/>
    <property type="match status" value="2"/>
</dbReference>
<evidence type="ECO:0000256" key="10">
    <source>
        <dbReference type="ARBA" id="ARBA00023204"/>
    </source>
</evidence>
<dbReference type="GO" id="GO:0043138">
    <property type="term" value="F:3'-5' DNA helicase activity"/>
    <property type="evidence" value="ECO:0007669"/>
    <property type="project" value="UniProtKB-EC"/>
</dbReference>
<dbReference type="InterPro" id="IPR014001">
    <property type="entry name" value="Helicase_ATP-bd"/>
</dbReference>
<evidence type="ECO:0000313" key="19">
    <source>
        <dbReference type="Proteomes" id="UP000051027"/>
    </source>
</evidence>
<accession>A0A0R2UG53</accession>
<organism evidence="18 19">
    <name type="scientific">SAR86 cluster bacterium BACL1 MAG-120820-bin45</name>
    <dbReference type="NCBI Taxonomy" id="1655612"/>
    <lineage>
        <taxon>Bacteria</taxon>
        <taxon>Pseudomonadati</taxon>
        <taxon>Pseudomonadota</taxon>
        <taxon>Gammaproteobacteria</taxon>
        <taxon>SAR86 cluster</taxon>
    </lineage>
</organism>
<evidence type="ECO:0000256" key="13">
    <source>
        <dbReference type="ARBA" id="ARBA00034808"/>
    </source>
</evidence>
<dbReference type="PROSITE" id="PS51194">
    <property type="entry name" value="HELICASE_CTER"/>
    <property type="match status" value="1"/>
</dbReference>
<dbReference type="Pfam" id="PF17191">
    <property type="entry name" value="RecG_wedge"/>
    <property type="match status" value="1"/>
</dbReference>
<keyword evidence="6 15" id="KW-0347">Helicase</keyword>
<dbReference type="GO" id="GO:0006310">
    <property type="term" value="P:DNA recombination"/>
    <property type="evidence" value="ECO:0007669"/>
    <property type="project" value="UniProtKB-UniRule"/>
</dbReference>
<evidence type="ECO:0000259" key="17">
    <source>
        <dbReference type="PROSITE" id="PS51194"/>
    </source>
</evidence>
<feature type="domain" description="Helicase C-terminal" evidence="17">
    <location>
        <begin position="466"/>
        <end position="622"/>
    </location>
</feature>
<dbReference type="Proteomes" id="UP000051027">
    <property type="component" value="Unassembled WGS sequence"/>
</dbReference>
<evidence type="ECO:0000256" key="15">
    <source>
        <dbReference type="RuleBase" id="RU363016"/>
    </source>
</evidence>
<dbReference type="InterPro" id="IPR047112">
    <property type="entry name" value="RecG/Mfd"/>
</dbReference>
<protein>
    <recommendedName>
        <fullName evidence="2 15">ATP-dependent DNA helicase RecG</fullName>
        <ecNumber evidence="13 15">5.6.2.4</ecNumber>
    </recommendedName>
</protein>
<dbReference type="Pfam" id="PF19833">
    <property type="entry name" value="RecG_dom3_C"/>
    <property type="match status" value="1"/>
</dbReference>
<dbReference type="InterPro" id="IPR012340">
    <property type="entry name" value="NA-bd_OB-fold"/>
</dbReference>
<evidence type="ECO:0000256" key="14">
    <source>
        <dbReference type="ARBA" id="ARBA00048988"/>
    </source>
</evidence>
<keyword evidence="3 15" id="KW-0547">Nucleotide-binding</keyword>
<dbReference type="SUPFAM" id="SSF50249">
    <property type="entry name" value="Nucleic acid-binding proteins"/>
    <property type="match status" value="1"/>
</dbReference>
<dbReference type="NCBIfam" id="NF008163">
    <property type="entry name" value="PRK10917.1-1"/>
    <property type="match status" value="1"/>
</dbReference>
<dbReference type="PANTHER" id="PTHR47964:SF1">
    <property type="entry name" value="ATP-DEPENDENT DNA HELICASE HOMOLOG RECG, CHLOROPLASTIC"/>
    <property type="match status" value="1"/>
</dbReference>
<comment type="similarity">
    <text evidence="1 15">Belongs to the helicase family. RecG subfamily.</text>
</comment>
<dbReference type="InterPro" id="IPR027417">
    <property type="entry name" value="P-loop_NTPase"/>
</dbReference>
<dbReference type="Gene3D" id="2.40.50.140">
    <property type="entry name" value="Nucleic acid-binding proteins"/>
    <property type="match status" value="1"/>
</dbReference>
<dbReference type="Pfam" id="PF00270">
    <property type="entry name" value="DEAD"/>
    <property type="match status" value="1"/>
</dbReference>
<dbReference type="GO" id="GO:0003677">
    <property type="term" value="F:DNA binding"/>
    <property type="evidence" value="ECO:0007669"/>
    <property type="project" value="UniProtKB-KW"/>
</dbReference>
<evidence type="ECO:0000256" key="9">
    <source>
        <dbReference type="ARBA" id="ARBA00023172"/>
    </source>
</evidence>
<keyword evidence="11" id="KW-0413">Isomerase</keyword>
<evidence type="ECO:0000256" key="1">
    <source>
        <dbReference type="ARBA" id="ARBA00007504"/>
    </source>
</evidence>
<dbReference type="EC" id="5.6.2.4" evidence="13 15"/>
<sequence length="687" mass="76803">MANIELKQLKGIGPSALEKLNSYGIFNLRDLCFHLPSGYQDRTRVTEVMDLESGDEKLIRIKIVSSQSLYRPRKMMVLKCTDGSASINIRFFYFHPMQAKQLKAGAELVCFGKVTLSRFGLEMIHPEYEVIGVGTSPEQETLTPMYRVPKGIGQKKIRRFVLAAIQKLDFEDDFLNLEKYDSSLDMNILEALKAIHNPAPMTDIDDILPGGSHPARVRLLKEEMIAFQAGMTFLKRKQKRHRAFPLTQEGSWSKEVQHNFAFQLTQAQSRVLEEIRHDLSQAVPMMRLVQGDVGSGKTVVAALAAALALDSSFQVAFMAPTTLLAEQHFISLQNFFGEESKKIALLTGSTSAKGRKKVLRDMEEMKVRLVVGTHALFQKGVNFSNLALIIIDEQHRFGVNQRLALRKKNDSESSAPHQLTLTATPIPRTLSMSVYANMDVSIIDELPPGRKPIQTSCLPLSGKNKLIERILAATKKGSKAYWVCPLIEESENLDLNAVMETYEDLKGYFSETKIGCLHGKLSAKDKQREIQKFKDSETSVLVSTTVVEVGVDIPDADIMVIENAERFGLAQLHQLRGRIGRGSKESFCILLHKDKIGEISSQRLDVLVETQDGFKIAEKDLEIRGPGEIMGAQQTGIVPMKYTNLVRDSQYLMGTKKVAEVICDEDPELANQLIERWISGSIAFADA</sequence>
<keyword evidence="5 15" id="KW-0378">Hydrolase</keyword>
<comment type="caution">
    <text evidence="18">The sequence shown here is derived from an EMBL/GenBank/DDBJ whole genome shotgun (WGS) entry which is preliminary data.</text>
</comment>
<dbReference type="GO" id="GO:0016887">
    <property type="term" value="F:ATP hydrolysis activity"/>
    <property type="evidence" value="ECO:0007669"/>
    <property type="project" value="RHEA"/>
</dbReference>
<dbReference type="GO" id="GO:0005524">
    <property type="term" value="F:ATP binding"/>
    <property type="evidence" value="ECO:0007669"/>
    <property type="project" value="UniProtKB-KW"/>
</dbReference>
<dbReference type="SUPFAM" id="SSF52540">
    <property type="entry name" value="P-loop containing nucleoside triphosphate hydrolases"/>
    <property type="match status" value="2"/>
</dbReference>
<keyword evidence="7 15" id="KW-0067">ATP-binding</keyword>
<evidence type="ECO:0000259" key="16">
    <source>
        <dbReference type="PROSITE" id="PS51192"/>
    </source>
</evidence>
<evidence type="ECO:0000256" key="12">
    <source>
        <dbReference type="ARBA" id="ARBA00034617"/>
    </source>
</evidence>
<dbReference type="NCBIfam" id="NF008168">
    <property type="entry name" value="PRK10917.2-2"/>
    <property type="match status" value="1"/>
</dbReference>
<dbReference type="NCBIfam" id="NF008165">
    <property type="entry name" value="PRK10917.1-3"/>
    <property type="match status" value="1"/>
</dbReference>
<dbReference type="GO" id="GO:0006281">
    <property type="term" value="P:DNA repair"/>
    <property type="evidence" value="ECO:0007669"/>
    <property type="project" value="UniProtKB-UniRule"/>
</dbReference>
<evidence type="ECO:0000256" key="11">
    <source>
        <dbReference type="ARBA" id="ARBA00023235"/>
    </source>
</evidence>
<dbReference type="InterPro" id="IPR033454">
    <property type="entry name" value="RecG_wedge"/>
</dbReference>
<keyword evidence="4 15" id="KW-0227">DNA damage</keyword>
<proteinExistence type="inferred from homology"/>
<keyword evidence="8" id="KW-0238">DNA-binding</keyword>
<comment type="catalytic activity">
    <reaction evidence="14 15">
        <text>ATP + H2O = ADP + phosphate + H(+)</text>
        <dbReference type="Rhea" id="RHEA:13065"/>
        <dbReference type="ChEBI" id="CHEBI:15377"/>
        <dbReference type="ChEBI" id="CHEBI:15378"/>
        <dbReference type="ChEBI" id="CHEBI:30616"/>
        <dbReference type="ChEBI" id="CHEBI:43474"/>
        <dbReference type="ChEBI" id="CHEBI:456216"/>
        <dbReference type="EC" id="5.6.2.4"/>
    </reaction>
</comment>
<dbReference type="Pfam" id="PF00271">
    <property type="entry name" value="Helicase_C"/>
    <property type="match status" value="1"/>
</dbReference>
<reference evidence="18 19" key="1">
    <citation type="submission" date="2015-10" db="EMBL/GenBank/DDBJ databases">
        <title>Metagenome-Assembled Genomes uncover a global brackish microbiome.</title>
        <authorList>
            <person name="Hugerth L.W."/>
            <person name="Larsson J."/>
            <person name="Alneberg J."/>
            <person name="Lindh M.V."/>
            <person name="Legrand C."/>
            <person name="Pinhassi J."/>
            <person name="Andersson A.F."/>
        </authorList>
    </citation>
    <scope>NUCLEOTIDE SEQUENCE [LARGE SCALE GENOMIC DNA]</scope>
    <source>
        <strain evidence="18">BACL1 MAG-120820-bin45</strain>
    </source>
</reference>
<evidence type="ECO:0000256" key="6">
    <source>
        <dbReference type="ARBA" id="ARBA00022806"/>
    </source>
</evidence>
<evidence type="ECO:0000313" key="18">
    <source>
        <dbReference type="EMBL" id="KRO96379.1"/>
    </source>
</evidence>
<dbReference type="InterPro" id="IPR011545">
    <property type="entry name" value="DEAD/DEAH_box_helicase_dom"/>
</dbReference>
<evidence type="ECO:0000256" key="4">
    <source>
        <dbReference type="ARBA" id="ARBA00022763"/>
    </source>
</evidence>
<evidence type="ECO:0000256" key="2">
    <source>
        <dbReference type="ARBA" id="ARBA00017846"/>
    </source>
</evidence>
<feature type="domain" description="Helicase ATP-binding" evidence="16">
    <location>
        <begin position="278"/>
        <end position="443"/>
    </location>
</feature>
<evidence type="ECO:0000256" key="8">
    <source>
        <dbReference type="ARBA" id="ARBA00023125"/>
    </source>
</evidence>
<gene>
    <name evidence="18" type="ORF">ABS10_03370</name>
</gene>
<comment type="catalytic activity">
    <reaction evidence="12 15">
        <text>Couples ATP hydrolysis with the unwinding of duplex DNA by translocating in the 3'-5' direction.</text>
        <dbReference type="EC" id="5.6.2.4"/>
    </reaction>
</comment>
<evidence type="ECO:0000256" key="7">
    <source>
        <dbReference type="ARBA" id="ARBA00022840"/>
    </source>
</evidence>